<protein>
    <recommendedName>
        <fullName evidence="2">Phage portal protein</fullName>
    </recommendedName>
</protein>
<comment type="caution">
    <text evidence="1">The sequence shown here is derived from an EMBL/GenBank/DDBJ whole genome shotgun (WGS) entry which is preliminary data.</text>
</comment>
<dbReference type="InterPro" id="IPR021145">
    <property type="entry name" value="Portal_protein_SPP1_Gp6-like"/>
</dbReference>
<proteinExistence type="predicted"/>
<dbReference type="EMBL" id="VSSQ01000298">
    <property type="protein sequence ID" value="MPL90235.1"/>
    <property type="molecule type" value="Genomic_DNA"/>
</dbReference>
<reference evidence="1" key="1">
    <citation type="submission" date="2019-08" db="EMBL/GenBank/DDBJ databases">
        <authorList>
            <person name="Kucharzyk K."/>
            <person name="Murdoch R.W."/>
            <person name="Higgins S."/>
            <person name="Loffler F."/>
        </authorList>
    </citation>
    <scope>NUCLEOTIDE SEQUENCE</scope>
</reference>
<sequence>MRVEEIVREGKSVEEIITSLKKKSVNVPKWGALVKEYDTAQHAIVEDKRLRPDKVLENGTIEPVARVTYGMQKIASRRMTQMSFSIPVKRVYSTDNTPEKEEQAKAIEAIYKMARIDSENIKRMHAYFASCEIATIWYVVKSKHNAYGFPCDYKLRCRSYSPMDEKFSRIEQAELYPLFDKHRDMVAMSFAYSHDVDGEKINYFETYTDTHHYLWKEEDGKWDIIIDGEPIIILKHPLIYLWRTQPIWENSTNNTQEIELTLSRESDIIRKNSAPVLAIKGKLMGNLPSGDKAREVYQLEGDGNIEYITWQQQIEAMKYYISTLKQNMEEELQLPNLSMENVKSLGVISGEARKTLLTDAHLKVGDESGDIIEFLDRECNVIKAFLGQMNTKWKDSINSLDVEHIITPFVQNDESAEIDKIIKATGGKQIASQLEGIKRLGWTTDFKSEADRIKKEEEREKSFSVFEPTTV</sequence>
<dbReference type="AlphaFoldDB" id="A0A644VGA6"/>
<accession>A0A644VGA6</accession>
<name>A0A644VGA6_9ZZZZ</name>
<evidence type="ECO:0000313" key="1">
    <source>
        <dbReference type="EMBL" id="MPL90235.1"/>
    </source>
</evidence>
<evidence type="ECO:0008006" key="2">
    <source>
        <dbReference type="Google" id="ProtNLM"/>
    </source>
</evidence>
<gene>
    <name evidence="1" type="ORF">SDC9_36282</name>
</gene>
<organism evidence="1">
    <name type="scientific">bioreactor metagenome</name>
    <dbReference type="NCBI Taxonomy" id="1076179"/>
    <lineage>
        <taxon>unclassified sequences</taxon>
        <taxon>metagenomes</taxon>
        <taxon>ecological metagenomes</taxon>
    </lineage>
</organism>
<dbReference type="Pfam" id="PF05133">
    <property type="entry name" value="SPP1_portal"/>
    <property type="match status" value="1"/>
</dbReference>